<reference evidence="4 5" key="1">
    <citation type="submission" date="2019-09" db="EMBL/GenBank/DDBJ databases">
        <title>Serinicoccus pratensis sp. nov., isolated from meadow soil.</title>
        <authorList>
            <person name="Zhang W."/>
        </authorList>
    </citation>
    <scope>NUCLEOTIDE SEQUENCE [LARGE SCALE GENOMIC DNA]</scope>
    <source>
        <strain evidence="4 5">W204</strain>
    </source>
</reference>
<dbReference type="Pfam" id="PF13239">
    <property type="entry name" value="2TM"/>
    <property type="match status" value="1"/>
</dbReference>
<feature type="region of interest" description="Disordered" evidence="1">
    <location>
        <begin position="1"/>
        <end position="51"/>
    </location>
</feature>
<proteinExistence type="predicted"/>
<evidence type="ECO:0000256" key="1">
    <source>
        <dbReference type="SAM" id="MobiDB-lite"/>
    </source>
</evidence>
<dbReference type="KEGG" id="serw:FY030_10585"/>
<gene>
    <name evidence="4" type="ORF">FY030_10585</name>
</gene>
<dbReference type="EMBL" id="CP044427">
    <property type="protein sequence ID" value="QFG69089.1"/>
    <property type="molecule type" value="Genomic_DNA"/>
</dbReference>
<keyword evidence="5" id="KW-1185">Reference proteome</keyword>
<dbReference type="RefSeq" id="WP_158061472.1">
    <property type="nucleotide sequence ID" value="NZ_CP044427.1"/>
</dbReference>
<sequence>MNEDQGTPPPIPPYRPEQGGEGPQDRLGRPDALERPDRVDQSDGLDRGQDAALTDRQRALESLEAKADFRGHLTIYLLVMLLLTGIWAFSTGFSGFFWPIFPMMGWGLGVAIHGVSLGWDKDPTEEEINDEIQRLRRRQPRGRLEE</sequence>
<feature type="compositionally biased region" description="Basic and acidic residues" evidence="1">
    <location>
        <begin position="23"/>
        <end position="51"/>
    </location>
</feature>
<accession>A0A5J6V558</accession>
<evidence type="ECO:0000259" key="3">
    <source>
        <dbReference type="Pfam" id="PF13239"/>
    </source>
</evidence>
<feature type="domain" description="2TM" evidence="3">
    <location>
        <begin position="57"/>
        <end position="117"/>
    </location>
</feature>
<evidence type="ECO:0000313" key="5">
    <source>
        <dbReference type="Proteomes" id="UP000326546"/>
    </source>
</evidence>
<name>A0A5J6V558_9MICO</name>
<keyword evidence="2" id="KW-0472">Membrane</keyword>
<feature type="transmembrane region" description="Helical" evidence="2">
    <location>
        <begin position="73"/>
        <end position="90"/>
    </location>
</feature>
<evidence type="ECO:0000313" key="4">
    <source>
        <dbReference type="EMBL" id="QFG69089.1"/>
    </source>
</evidence>
<dbReference type="InterPro" id="IPR025698">
    <property type="entry name" value="2TM_dom"/>
</dbReference>
<dbReference type="Proteomes" id="UP000326546">
    <property type="component" value="Chromosome"/>
</dbReference>
<evidence type="ECO:0000256" key="2">
    <source>
        <dbReference type="SAM" id="Phobius"/>
    </source>
</evidence>
<keyword evidence="2" id="KW-0812">Transmembrane</keyword>
<dbReference type="AlphaFoldDB" id="A0A5J6V558"/>
<keyword evidence="2" id="KW-1133">Transmembrane helix</keyword>
<protein>
    <submittedName>
        <fullName evidence="4">2TM domain-containing protein</fullName>
    </submittedName>
</protein>
<organism evidence="4 5">
    <name type="scientific">Ornithinimicrobium pratense</name>
    <dbReference type="NCBI Taxonomy" id="2593973"/>
    <lineage>
        <taxon>Bacteria</taxon>
        <taxon>Bacillati</taxon>
        <taxon>Actinomycetota</taxon>
        <taxon>Actinomycetes</taxon>
        <taxon>Micrococcales</taxon>
        <taxon>Ornithinimicrobiaceae</taxon>
        <taxon>Ornithinimicrobium</taxon>
    </lineage>
</organism>
<dbReference type="OrthoDB" id="5145586at2"/>